<evidence type="ECO:0000259" key="1">
    <source>
        <dbReference type="Pfam" id="PF01966"/>
    </source>
</evidence>
<dbReference type="Proteomes" id="UP000184368">
    <property type="component" value="Unassembled WGS sequence"/>
</dbReference>
<dbReference type="Gene3D" id="1.10.3210.10">
    <property type="entry name" value="Hypothetical protein af1432"/>
    <property type="match status" value="1"/>
</dbReference>
<dbReference type="InterPro" id="IPR006675">
    <property type="entry name" value="HDIG_dom"/>
</dbReference>
<sequence>MAPKFVVAEIMDLFALHGAEDYDGEPVSQASHMMQCALIAEVETGDADLVVAGLLHDIGHLLKQEPHTETMYGFGVVNHELLGGAYLRARGFSPRVCSIVENHVAAKRYLVAKDEDYRRKLSPASLVTLQWQGGAMGANEARLFEQLPFFNDIIAVRRWDELGKDTMVLVPPPTYFEPVILQHLMRQEYLYASNY</sequence>
<organism evidence="2 3">
    <name type="scientific">Cnuella takakiae</name>
    <dbReference type="NCBI Taxonomy" id="1302690"/>
    <lineage>
        <taxon>Bacteria</taxon>
        <taxon>Pseudomonadati</taxon>
        <taxon>Bacteroidota</taxon>
        <taxon>Chitinophagia</taxon>
        <taxon>Chitinophagales</taxon>
        <taxon>Chitinophagaceae</taxon>
        <taxon>Cnuella</taxon>
    </lineage>
</organism>
<dbReference type="PANTHER" id="PTHR40202:SF1">
    <property type="entry name" value="HD DOMAIN-CONTAINING PROTEIN"/>
    <property type="match status" value="1"/>
</dbReference>
<dbReference type="AlphaFoldDB" id="A0A1M5BWW4"/>
<dbReference type="InterPro" id="IPR052567">
    <property type="entry name" value="OP_Dioxygenase"/>
</dbReference>
<evidence type="ECO:0000313" key="2">
    <source>
        <dbReference type="EMBL" id="SHF47018.1"/>
    </source>
</evidence>
<dbReference type="InterPro" id="IPR003607">
    <property type="entry name" value="HD/PDEase_dom"/>
</dbReference>
<evidence type="ECO:0000313" key="3">
    <source>
        <dbReference type="Proteomes" id="UP000184368"/>
    </source>
</evidence>
<keyword evidence="3" id="KW-1185">Reference proteome</keyword>
<reference evidence="2 3" key="1">
    <citation type="submission" date="2016-11" db="EMBL/GenBank/DDBJ databases">
        <authorList>
            <person name="Jaros S."/>
            <person name="Januszkiewicz K."/>
            <person name="Wedrychowicz H."/>
        </authorList>
    </citation>
    <scope>NUCLEOTIDE SEQUENCE [LARGE SCALE GENOMIC DNA]</scope>
    <source>
        <strain evidence="2 3">DSM 26897</strain>
    </source>
</reference>
<dbReference type="CDD" id="cd00077">
    <property type="entry name" value="HDc"/>
    <property type="match status" value="1"/>
</dbReference>
<dbReference type="InterPro" id="IPR006674">
    <property type="entry name" value="HD_domain"/>
</dbReference>
<feature type="domain" description="HD" evidence="1">
    <location>
        <begin position="31"/>
        <end position="108"/>
    </location>
</feature>
<dbReference type="PANTHER" id="PTHR40202">
    <property type="match status" value="1"/>
</dbReference>
<dbReference type="EMBL" id="FQUO01000008">
    <property type="protein sequence ID" value="SHF47018.1"/>
    <property type="molecule type" value="Genomic_DNA"/>
</dbReference>
<gene>
    <name evidence="2" type="ORF">SAMN05444008_108132</name>
</gene>
<accession>A0A1M5BWW4</accession>
<dbReference type="RefSeq" id="WP_073043385.1">
    <property type="nucleotide sequence ID" value="NZ_FQUO01000008.1"/>
</dbReference>
<protein>
    <submittedName>
        <fullName evidence="2">HDIG domain-containing protein</fullName>
    </submittedName>
</protein>
<dbReference type="STRING" id="1302690.BUE76_17925"/>
<name>A0A1M5BWW4_9BACT</name>
<proteinExistence type="predicted"/>
<dbReference type="SUPFAM" id="SSF109604">
    <property type="entry name" value="HD-domain/PDEase-like"/>
    <property type="match status" value="1"/>
</dbReference>
<dbReference type="OrthoDB" id="823268at2"/>
<dbReference type="Pfam" id="PF01966">
    <property type="entry name" value="HD"/>
    <property type="match status" value="1"/>
</dbReference>
<dbReference type="NCBIfam" id="TIGR00277">
    <property type="entry name" value="HDIG"/>
    <property type="match status" value="1"/>
</dbReference>